<dbReference type="InterPro" id="IPR017871">
    <property type="entry name" value="ABC_transporter-like_CS"/>
</dbReference>
<evidence type="ECO:0000313" key="12">
    <source>
        <dbReference type="EMBL" id="SNT71785.1"/>
    </source>
</evidence>
<evidence type="ECO:0000256" key="4">
    <source>
        <dbReference type="ARBA" id="ARBA00022475"/>
    </source>
</evidence>
<dbReference type="SUPFAM" id="SSF52540">
    <property type="entry name" value="P-loop containing nucleoside triphosphate hydrolases"/>
    <property type="match status" value="1"/>
</dbReference>
<comment type="similarity">
    <text evidence="2">Belongs to the ABC transporter superfamily.</text>
</comment>
<dbReference type="SMART" id="SM00382">
    <property type="entry name" value="AAA"/>
    <property type="match status" value="1"/>
</dbReference>
<keyword evidence="3" id="KW-0813">Transport</keyword>
<gene>
    <name evidence="12" type="ORF">SAMN05444959_102302</name>
</gene>
<dbReference type="Gene3D" id="3.40.50.300">
    <property type="entry name" value="P-loop containing nucleotide triphosphate hydrolases"/>
    <property type="match status" value="1"/>
</dbReference>
<evidence type="ECO:0000256" key="10">
    <source>
        <dbReference type="ARBA" id="ARBA00023136"/>
    </source>
</evidence>
<keyword evidence="7 12" id="KW-0067">ATP-binding</keyword>
<dbReference type="CDD" id="cd03214">
    <property type="entry name" value="ABC_Iron-Siderophores_B12_Hemin"/>
    <property type="match status" value="1"/>
</dbReference>
<sequence length="252" mass="28027">MIELRTLRQCYGDHTVVDVDALTLPEGGLTSIIGPNGAGKSSLLGMIAGLQSPTQGQVVLDGQDIVRVKRDSFARRLAFLRQDNTINARLTVRDLVGFGRYPYSKGRLTDHDQRHMDHAIALVGLEPQQHSFLDELSGGQRQRAFIAMVLAQNTGYALFDEPLNSLDIRHAVGVMHLLRRAVEEHDKTVVVVLHDLNFAARHSDRIIAMRDGRIVADGPPEAVIRTEILDDLYDMKLQVVQQCGRPMVDMFG</sequence>
<dbReference type="InterPro" id="IPR003593">
    <property type="entry name" value="AAA+_ATPase"/>
</dbReference>
<dbReference type="RefSeq" id="WP_089343131.1">
    <property type="nucleotide sequence ID" value="NZ_CP067129.1"/>
</dbReference>
<evidence type="ECO:0000256" key="5">
    <source>
        <dbReference type="ARBA" id="ARBA00022496"/>
    </source>
</evidence>
<dbReference type="Pfam" id="PF00005">
    <property type="entry name" value="ABC_tran"/>
    <property type="match status" value="1"/>
</dbReference>
<evidence type="ECO:0000259" key="11">
    <source>
        <dbReference type="PROSITE" id="PS50893"/>
    </source>
</evidence>
<dbReference type="PROSITE" id="PS00211">
    <property type="entry name" value="ABC_TRANSPORTER_1"/>
    <property type="match status" value="1"/>
</dbReference>
<dbReference type="GO" id="GO:0016887">
    <property type="term" value="F:ATP hydrolysis activity"/>
    <property type="evidence" value="ECO:0007669"/>
    <property type="project" value="InterPro"/>
</dbReference>
<accession>A0A239PNA9</accession>
<dbReference type="InterPro" id="IPR027417">
    <property type="entry name" value="P-loop_NTPase"/>
</dbReference>
<dbReference type="OrthoDB" id="9805601at2"/>
<evidence type="ECO:0000256" key="1">
    <source>
        <dbReference type="ARBA" id="ARBA00004202"/>
    </source>
</evidence>
<reference evidence="12 13" key="1">
    <citation type="submission" date="2017-07" db="EMBL/GenBank/DDBJ databases">
        <authorList>
            <person name="Sun Z.S."/>
            <person name="Albrecht U."/>
            <person name="Echele G."/>
            <person name="Lee C.C."/>
        </authorList>
    </citation>
    <scope>NUCLEOTIDE SEQUENCE [LARGE SCALE GENOMIC DNA]</scope>
    <source>
        <strain evidence="12 13">DSM 14827</strain>
    </source>
</reference>
<keyword evidence="9" id="KW-0406">Ion transport</keyword>
<keyword evidence="10" id="KW-0472">Membrane</keyword>
<dbReference type="FunFam" id="3.40.50.300:FF:000134">
    <property type="entry name" value="Iron-enterobactin ABC transporter ATP-binding protein"/>
    <property type="match status" value="1"/>
</dbReference>
<evidence type="ECO:0000256" key="7">
    <source>
        <dbReference type="ARBA" id="ARBA00022840"/>
    </source>
</evidence>
<dbReference type="AlphaFoldDB" id="A0A239PNA9"/>
<dbReference type="GO" id="GO:0005524">
    <property type="term" value="F:ATP binding"/>
    <property type="evidence" value="ECO:0007669"/>
    <property type="project" value="UniProtKB-KW"/>
</dbReference>
<dbReference type="PANTHER" id="PTHR42771">
    <property type="entry name" value="IRON(3+)-HYDROXAMATE IMPORT ATP-BINDING PROTEIN FHUC"/>
    <property type="match status" value="1"/>
</dbReference>
<name>A0A239PNA9_9RHOB</name>
<keyword evidence="8" id="KW-0408">Iron</keyword>
<dbReference type="Proteomes" id="UP000198307">
    <property type="component" value="Unassembled WGS sequence"/>
</dbReference>
<dbReference type="InterPro" id="IPR051535">
    <property type="entry name" value="Siderophore_ABC-ATPase"/>
</dbReference>
<comment type="subcellular location">
    <subcellularLocation>
        <location evidence="1">Cell membrane</location>
        <topology evidence="1">Peripheral membrane protein</topology>
    </subcellularLocation>
</comment>
<protein>
    <submittedName>
        <fullName evidence="12">Iron complex transport system ATP-binding protein</fullName>
    </submittedName>
</protein>
<keyword evidence="5" id="KW-0410">Iron transport</keyword>
<dbReference type="InterPro" id="IPR003439">
    <property type="entry name" value="ABC_transporter-like_ATP-bd"/>
</dbReference>
<keyword evidence="6" id="KW-0547">Nucleotide-binding</keyword>
<keyword evidence="4" id="KW-1003">Cell membrane</keyword>
<evidence type="ECO:0000256" key="3">
    <source>
        <dbReference type="ARBA" id="ARBA00022448"/>
    </source>
</evidence>
<dbReference type="EMBL" id="FZQB01000002">
    <property type="protein sequence ID" value="SNT71785.1"/>
    <property type="molecule type" value="Genomic_DNA"/>
</dbReference>
<evidence type="ECO:0000256" key="6">
    <source>
        <dbReference type="ARBA" id="ARBA00022741"/>
    </source>
</evidence>
<dbReference type="GO" id="GO:0005886">
    <property type="term" value="C:plasma membrane"/>
    <property type="evidence" value="ECO:0007669"/>
    <property type="project" value="UniProtKB-SubCell"/>
</dbReference>
<evidence type="ECO:0000313" key="13">
    <source>
        <dbReference type="Proteomes" id="UP000198307"/>
    </source>
</evidence>
<evidence type="ECO:0000256" key="2">
    <source>
        <dbReference type="ARBA" id="ARBA00005417"/>
    </source>
</evidence>
<dbReference type="GO" id="GO:0006826">
    <property type="term" value="P:iron ion transport"/>
    <property type="evidence" value="ECO:0007669"/>
    <property type="project" value="UniProtKB-KW"/>
</dbReference>
<feature type="domain" description="ABC transporter" evidence="11">
    <location>
        <begin position="2"/>
        <end position="236"/>
    </location>
</feature>
<proteinExistence type="inferred from homology"/>
<dbReference type="PROSITE" id="PS50893">
    <property type="entry name" value="ABC_TRANSPORTER_2"/>
    <property type="match status" value="1"/>
</dbReference>
<dbReference type="PANTHER" id="PTHR42771:SF3">
    <property type="entry name" value="PETROBACTIN IMPORT ATP-BINDING PROTEIN YCLP"/>
    <property type="match status" value="1"/>
</dbReference>
<evidence type="ECO:0000256" key="9">
    <source>
        <dbReference type="ARBA" id="ARBA00023065"/>
    </source>
</evidence>
<evidence type="ECO:0000256" key="8">
    <source>
        <dbReference type="ARBA" id="ARBA00023004"/>
    </source>
</evidence>
<organism evidence="12 13">
    <name type="scientific">Paracoccus seriniphilus</name>
    <dbReference type="NCBI Taxonomy" id="184748"/>
    <lineage>
        <taxon>Bacteria</taxon>
        <taxon>Pseudomonadati</taxon>
        <taxon>Pseudomonadota</taxon>
        <taxon>Alphaproteobacteria</taxon>
        <taxon>Rhodobacterales</taxon>
        <taxon>Paracoccaceae</taxon>
        <taxon>Paracoccus</taxon>
    </lineage>
</organism>
<keyword evidence="13" id="KW-1185">Reference proteome</keyword>